<dbReference type="EMBL" id="KN823072">
    <property type="protein sequence ID" value="KIO23932.1"/>
    <property type="molecule type" value="Genomic_DNA"/>
</dbReference>
<dbReference type="Gene3D" id="3.30.230.130">
    <property type="entry name" value="Cullin, Chain C, Domain 2"/>
    <property type="match status" value="1"/>
</dbReference>
<dbReference type="InterPro" id="IPR016158">
    <property type="entry name" value="Cullin_homology"/>
</dbReference>
<evidence type="ECO:0000256" key="1">
    <source>
        <dbReference type="ARBA" id="ARBA00006019"/>
    </source>
</evidence>
<dbReference type="InterPro" id="IPR001373">
    <property type="entry name" value="Cullin_N"/>
</dbReference>
<dbReference type="PANTHER" id="PTHR11932">
    <property type="entry name" value="CULLIN"/>
    <property type="match status" value="1"/>
</dbReference>
<dbReference type="InterPro" id="IPR016159">
    <property type="entry name" value="Cullin_repeat-like_dom_sf"/>
</dbReference>
<evidence type="ECO:0000256" key="2">
    <source>
        <dbReference type="ARBA" id="ARBA00022499"/>
    </source>
</evidence>
<keyword evidence="7" id="KW-1133">Transmembrane helix</keyword>
<dbReference type="PROSITE" id="PS50069">
    <property type="entry name" value="CULLIN_2"/>
    <property type="match status" value="1"/>
</dbReference>
<dbReference type="STRING" id="1051891.A0A0C3LRB0"/>
<dbReference type="SUPFAM" id="SSF74788">
    <property type="entry name" value="Cullin repeat-like"/>
    <property type="match status" value="1"/>
</dbReference>
<dbReference type="Gene3D" id="1.20.1310.10">
    <property type="entry name" value="Cullin Repeats"/>
    <property type="match status" value="3"/>
</dbReference>
<dbReference type="SUPFAM" id="SSF46785">
    <property type="entry name" value="Winged helix' DNA-binding domain"/>
    <property type="match status" value="1"/>
</dbReference>
<feature type="compositionally biased region" description="Basic residues" evidence="6">
    <location>
        <begin position="318"/>
        <end position="328"/>
    </location>
</feature>
<dbReference type="InterPro" id="IPR019559">
    <property type="entry name" value="Cullin_neddylation_domain"/>
</dbReference>
<protein>
    <recommendedName>
        <fullName evidence="8">Cullin family profile domain-containing protein</fullName>
    </recommendedName>
</protein>
<dbReference type="AlphaFoldDB" id="A0A0C3LRB0"/>
<keyword evidence="10" id="KW-1185">Reference proteome</keyword>
<dbReference type="SMART" id="SM00884">
    <property type="entry name" value="Cullin_Nedd8"/>
    <property type="match status" value="1"/>
</dbReference>
<dbReference type="Pfam" id="PF10557">
    <property type="entry name" value="Cullin_Nedd8"/>
    <property type="match status" value="1"/>
</dbReference>
<feature type="region of interest" description="Disordered" evidence="6">
    <location>
        <begin position="305"/>
        <end position="380"/>
    </location>
</feature>
<evidence type="ECO:0000313" key="9">
    <source>
        <dbReference type="EMBL" id="KIO23932.1"/>
    </source>
</evidence>
<dbReference type="InterPro" id="IPR016157">
    <property type="entry name" value="Cullin_CS"/>
</dbReference>
<proteinExistence type="inferred from homology"/>
<gene>
    <name evidence="9" type="ORF">M407DRAFT_9180</name>
</gene>
<dbReference type="OrthoDB" id="27073at2759"/>
<dbReference type="Gene3D" id="1.10.10.10">
    <property type="entry name" value="Winged helix-like DNA-binding domain superfamily/Winged helix DNA-binding domain"/>
    <property type="match status" value="1"/>
</dbReference>
<name>A0A0C3LRB0_9AGAM</name>
<reference evidence="10" key="2">
    <citation type="submission" date="2015-01" db="EMBL/GenBank/DDBJ databases">
        <title>Evolutionary Origins and Diversification of the Mycorrhizal Mutualists.</title>
        <authorList>
            <consortium name="DOE Joint Genome Institute"/>
            <consortium name="Mycorrhizal Genomics Consortium"/>
            <person name="Kohler A."/>
            <person name="Kuo A."/>
            <person name="Nagy L.G."/>
            <person name="Floudas D."/>
            <person name="Copeland A."/>
            <person name="Barry K.W."/>
            <person name="Cichocki N."/>
            <person name="Veneault-Fourrey C."/>
            <person name="LaButti K."/>
            <person name="Lindquist E.A."/>
            <person name="Lipzen A."/>
            <person name="Lundell T."/>
            <person name="Morin E."/>
            <person name="Murat C."/>
            <person name="Riley R."/>
            <person name="Ohm R."/>
            <person name="Sun H."/>
            <person name="Tunlid A."/>
            <person name="Henrissat B."/>
            <person name="Grigoriev I.V."/>
            <person name="Hibbett D.S."/>
            <person name="Martin F."/>
        </authorList>
    </citation>
    <scope>NUCLEOTIDE SEQUENCE [LARGE SCALE GENOMIC DNA]</scope>
    <source>
        <strain evidence="10">MUT 4182</strain>
    </source>
</reference>
<dbReference type="HOGENOM" id="CLU_004747_7_3_1"/>
<keyword evidence="7" id="KW-0812">Transmembrane</keyword>
<accession>A0A0C3LRB0</accession>
<keyword evidence="7" id="KW-0472">Membrane</keyword>
<sequence>MRTAKQNKKLSYFAAQSASILFLIVALAVLSDALLVVQMPPPSYHTLRTSGGTVRASREGLFLRRILRALLDNTGHMTPGNFEPLHLSFVASETAMPKRKDPTLDSEDEGSGGSDVEIVNVDFEFFAPRDLDYLALKRLLTQFFQSDAESFQVHDLADLILSQPLLGSTVKGDGIDSDPYAFLTVLNMNVHKARVFNAKALAHDHPSIKALASYLLTKSTGTPSAHTTLQQLIGTEALGSSQHVGLILGERFVNMPVQVIPPMYRMLADEIEWANEDDEPYNFTHYVILSRLYRLSPTDVASLNEEAEAESMSTASPKPKKKKKRKSVKPAEEEENFKPGTGMSSPPRKAARLDQGGTSASSPLAKGKERAGGQQRRMRVNIISTPPDLQAEVNSLLPRLVRSVRAILSLPPPPSDNTKPGESSISLPESFEATSHACHVLVVLAHKGQDVYEAVTLEVERAVIAVIKSVSAAGLPGVAWLEKFTIAMEWLDGRIGLLRSILAALDTGDLCLDIIRKKVYQHGQSISLITEGIREWAKQERANGAQSTGGKPEEDVDMEKTDHRALILRFISVLHIIGYFQSHFLDPYIAYTTEFYTEEAKRLGSFLSPADYLAHVDRRLNEEHARAKGIMDEPSRKDVLNAAEHTLLPTEITSSLAKPGFAAAWKERNISDIARMYTLYRRVNALDSLRAAFREELQVCVRGIVTDSSKDDEMVPRLLEDKLFLDKVLIEALHERPFANTVQDIAKSEEDPESDGQRLFSYAARDAFEKGFLARKRKPAEMIAKFIDNAMRKGQRDEDEETFWRELDNVLGLYRFTQDKDVFRTFYERGLAKRLLLQKSASDALEERVINRLRDGYDPEFGKGNDMFKDIALSRDLLAEYRASRRNADEKFSAMVLKFSTWPFGKYEGTIGLPPEMSEAIASFDEYYKLKHKNHKLEWNHSLGTVTLSAQFDSGTKELSVSLYQAVVLLLFQNESKLTYKDILSLSGMKPKDAILTLQSLALGKFRVLVKRPTGRDIGEEDEFLFNVKFEDKRRKIHIPSIQQQETVEETKQIEQAIDLDRQATIDAAIVRIMKGSKKLMDEALKNKTIEALHRHFVPTVQDIKKRIEHLLEREYMERDEKNHNLYHYVA</sequence>
<evidence type="ECO:0000256" key="4">
    <source>
        <dbReference type="PROSITE-ProRule" id="PRU00330"/>
    </source>
</evidence>
<evidence type="ECO:0000256" key="7">
    <source>
        <dbReference type="SAM" id="Phobius"/>
    </source>
</evidence>
<evidence type="ECO:0000256" key="5">
    <source>
        <dbReference type="RuleBase" id="RU003829"/>
    </source>
</evidence>
<evidence type="ECO:0000256" key="6">
    <source>
        <dbReference type="SAM" id="MobiDB-lite"/>
    </source>
</evidence>
<dbReference type="GO" id="GO:0006511">
    <property type="term" value="P:ubiquitin-dependent protein catabolic process"/>
    <property type="evidence" value="ECO:0007669"/>
    <property type="project" value="InterPro"/>
</dbReference>
<dbReference type="InterPro" id="IPR025602">
    <property type="entry name" value="BCP1_family"/>
</dbReference>
<dbReference type="SUPFAM" id="SSF75632">
    <property type="entry name" value="Cullin homology domain"/>
    <property type="match status" value="1"/>
</dbReference>
<dbReference type="Pfam" id="PF26557">
    <property type="entry name" value="Cullin_AB"/>
    <property type="match status" value="1"/>
</dbReference>
<dbReference type="InterPro" id="IPR045093">
    <property type="entry name" value="Cullin"/>
</dbReference>
<dbReference type="FunFam" id="1.10.10.10:FF:000014">
    <property type="entry name" value="Cullin 1"/>
    <property type="match status" value="1"/>
</dbReference>
<dbReference type="SMART" id="SM00182">
    <property type="entry name" value="CULLIN"/>
    <property type="match status" value="1"/>
</dbReference>
<dbReference type="InterPro" id="IPR036317">
    <property type="entry name" value="Cullin_homology_sf"/>
</dbReference>
<dbReference type="Pfam" id="PF00888">
    <property type="entry name" value="Cullin"/>
    <property type="match status" value="1"/>
</dbReference>
<dbReference type="Proteomes" id="UP000054248">
    <property type="component" value="Unassembled WGS sequence"/>
</dbReference>
<reference evidence="9 10" key="1">
    <citation type="submission" date="2014-04" db="EMBL/GenBank/DDBJ databases">
        <authorList>
            <consortium name="DOE Joint Genome Institute"/>
            <person name="Kuo A."/>
            <person name="Girlanda M."/>
            <person name="Perotto S."/>
            <person name="Kohler A."/>
            <person name="Nagy L.G."/>
            <person name="Floudas D."/>
            <person name="Copeland A."/>
            <person name="Barry K.W."/>
            <person name="Cichocki N."/>
            <person name="Veneault-Fourrey C."/>
            <person name="LaButti K."/>
            <person name="Lindquist E.A."/>
            <person name="Lipzen A."/>
            <person name="Lundell T."/>
            <person name="Morin E."/>
            <person name="Murat C."/>
            <person name="Sun H."/>
            <person name="Tunlid A."/>
            <person name="Henrissat B."/>
            <person name="Grigoriev I.V."/>
            <person name="Hibbett D.S."/>
            <person name="Martin F."/>
            <person name="Nordberg H.P."/>
            <person name="Cantor M.N."/>
            <person name="Hua S.X."/>
        </authorList>
    </citation>
    <scope>NUCLEOTIDE SEQUENCE [LARGE SCALE GENOMIC DNA]</scope>
    <source>
        <strain evidence="9 10">MUT 4182</strain>
    </source>
</reference>
<keyword evidence="3" id="KW-0832">Ubl conjugation</keyword>
<evidence type="ECO:0000259" key="8">
    <source>
        <dbReference type="PROSITE" id="PS50069"/>
    </source>
</evidence>
<dbReference type="InterPro" id="IPR036388">
    <property type="entry name" value="WH-like_DNA-bd_sf"/>
</dbReference>
<evidence type="ECO:0000256" key="3">
    <source>
        <dbReference type="ARBA" id="ARBA00022843"/>
    </source>
</evidence>
<dbReference type="InterPro" id="IPR036390">
    <property type="entry name" value="WH_DNA-bd_sf"/>
</dbReference>
<keyword evidence="2" id="KW-1017">Isopeptide bond</keyword>
<evidence type="ECO:0000313" key="10">
    <source>
        <dbReference type="Proteomes" id="UP000054248"/>
    </source>
</evidence>
<comment type="similarity">
    <text evidence="1 4 5">Belongs to the cullin family.</text>
</comment>
<dbReference type="GO" id="GO:0031625">
    <property type="term" value="F:ubiquitin protein ligase binding"/>
    <property type="evidence" value="ECO:0007669"/>
    <property type="project" value="InterPro"/>
</dbReference>
<feature type="domain" description="Cullin family profile" evidence="8">
    <location>
        <begin position="778"/>
        <end position="1002"/>
    </location>
</feature>
<dbReference type="InterPro" id="IPR059120">
    <property type="entry name" value="Cullin-like_AB"/>
</dbReference>
<dbReference type="GO" id="GO:0031461">
    <property type="term" value="C:cullin-RING ubiquitin ligase complex"/>
    <property type="evidence" value="ECO:0007669"/>
    <property type="project" value="InterPro"/>
</dbReference>
<dbReference type="PROSITE" id="PS01256">
    <property type="entry name" value="CULLIN_1"/>
    <property type="match status" value="1"/>
</dbReference>
<dbReference type="Pfam" id="PF13862">
    <property type="entry name" value="BCCIP"/>
    <property type="match status" value="1"/>
</dbReference>
<organism evidence="9 10">
    <name type="scientific">Tulasnella calospora MUT 4182</name>
    <dbReference type="NCBI Taxonomy" id="1051891"/>
    <lineage>
        <taxon>Eukaryota</taxon>
        <taxon>Fungi</taxon>
        <taxon>Dikarya</taxon>
        <taxon>Basidiomycota</taxon>
        <taxon>Agaricomycotina</taxon>
        <taxon>Agaricomycetes</taxon>
        <taxon>Cantharellales</taxon>
        <taxon>Tulasnellaceae</taxon>
        <taxon>Tulasnella</taxon>
    </lineage>
</organism>
<feature type="transmembrane region" description="Helical" evidence="7">
    <location>
        <begin position="12"/>
        <end position="37"/>
    </location>
</feature>